<dbReference type="PANTHER" id="PTHR32338:SF10">
    <property type="entry name" value="N-ACETYL-GAMMA-GLUTAMYL-PHOSPHATE REDUCTASE, CHLOROPLASTIC-RELATED"/>
    <property type="match status" value="1"/>
</dbReference>
<keyword evidence="3" id="KW-0028">Amino-acid biosynthesis</keyword>
<dbReference type="GO" id="GO:0051287">
    <property type="term" value="F:NAD binding"/>
    <property type="evidence" value="ECO:0007669"/>
    <property type="project" value="InterPro"/>
</dbReference>
<organism evidence="7">
    <name type="scientific">hydrothermal vent metagenome</name>
    <dbReference type="NCBI Taxonomy" id="652676"/>
    <lineage>
        <taxon>unclassified sequences</taxon>
        <taxon>metagenomes</taxon>
        <taxon>ecological metagenomes</taxon>
    </lineage>
</organism>
<evidence type="ECO:0000256" key="3">
    <source>
        <dbReference type="ARBA" id="ARBA00022605"/>
    </source>
</evidence>
<dbReference type="Pfam" id="PF01118">
    <property type="entry name" value="Semialdhyde_dh"/>
    <property type="match status" value="1"/>
</dbReference>
<dbReference type="GO" id="GO:0005737">
    <property type="term" value="C:cytoplasm"/>
    <property type="evidence" value="ECO:0007669"/>
    <property type="project" value="InterPro"/>
</dbReference>
<evidence type="ECO:0000256" key="1">
    <source>
        <dbReference type="ARBA" id="ARBA00022490"/>
    </source>
</evidence>
<keyword evidence="1" id="KW-0963">Cytoplasm</keyword>
<name>A0A3B0YCW7_9ZZZZ</name>
<dbReference type="AlphaFoldDB" id="A0A3B0YCW7"/>
<dbReference type="EC" id="1.2.1.38" evidence="7"/>
<evidence type="ECO:0000256" key="4">
    <source>
        <dbReference type="ARBA" id="ARBA00022857"/>
    </source>
</evidence>
<dbReference type="PANTHER" id="PTHR32338">
    <property type="entry name" value="N-ACETYL-GAMMA-GLUTAMYL-PHOSPHATE REDUCTASE, CHLOROPLASTIC-RELATED-RELATED"/>
    <property type="match status" value="1"/>
</dbReference>
<dbReference type="InterPro" id="IPR050085">
    <property type="entry name" value="AGPR"/>
</dbReference>
<sequence>MKIFVDGSSGTVGLSIIGLIAHHPELELVHLDHSERKNALARKELMAVADLVVFCLPDKIVNESLKLVSDNQKLLDCSQLFRCDPHWVYGLPELNLGQRLLIAESQRVSNPGCFATAFILAARPLLSEAVLSNDTMLTAYAITGYSAGGKRMITQHEARAGQTVIHSLNLNHKHLPEMKMYSTLKRDPLLIPSVATHKEGLILSIPLPLLNDWSRSEVVEMYQKIYQDEKYIQVCEDHPNKLSAHYSSTNTVKVYVTGKPGCLMVIVKLNNLIKGAAGNAMQCINLMLGLNEWTGLN</sequence>
<keyword evidence="4" id="KW-0521">NADP</keyword>
<dbReference type="GO" id="GO:0003942">
    <property type="term" value="F:N-acetyl-gamma-glutamyl-phosphate reductase activity"/>
    <property type="evidence" value="ECO:0007669"/>
    <property type="project" value="UniProtKB-EC"/>
</dbReference>
<dbReference type="NCBIfam" id="TIGR01851">
    <property type="entry name" value="argC_other"/>
    <property type="match status" value="1"/>
</dbReference>
<evidence type="ECO:0000259" key="6">
    <source>
        <dbReference type="SMART" id="SM00859"/>
    </source>
</evidence>
<dbReference type="InterPro" id="IPR023013">
    <property type="entry name" value="AGPR_AS"/>
</dbReference>
<evidence type="ECO:0000256" key="5">
    <source>
        <dbReference type="ARBA" id="ARBA00023002"/>
    </source>
</evidence>
<dbReference type="InterPro" id="IPR036291">
    <property type="entry name" value="NAD(P)-bd_dom_sf"/>
</dbReference>
<keyword evidence="5 7" id="KW-0560">Oxidoreductase</keyword>
<dbReference type="Gene3D" id="3.40.50.720">
    <property type="entry name" value="NAD(P)-binding Rossmann-like Domain"/>
    <property type="match status" value="1"/>
</dbReference>
<evidence type="ECO:0000313" key="7">
    <source>
        <dbReference type="EMBL" id="VAW74650.1"/>
    </source>
</evidence>
<accession>A0A3B0YCW7</accession>
<reference evidence="7" key="1">
    <citation type="submission" date="2018-06" db="EMBL/GenBank/DDBJ databases">
        <authorList>
            <person name="Zhirakovskaya E."/>
        </authorList>
    </citation>
    <scope>NUCLEOTIDE SEQUENCE</scope>
</reference>
<dbReference type="GO" id="GO:0006526">
    <property type="term" value="P:L-arginine biosynthetic process"/>
    <property type="evidence" value="ECO:0007669"/>
    <property type="project" value="UniProtKB-KW"/>
</dbReference>
<dbReference type="SMART" id="SM00859">
    <property type="entry name" value="Semialdhyde_dh"/>
    <property type="match status" value="1"/>
</dbReference>
<dbReference type="PROSITE" id="PS01224">
    <property type="entry name" value="ARGC"/>
    <property type="match status" value="1"/>
</dbReference>
<evidence type="ECO:0000256" key="2">
    <source>
        <dbReference type="ARBA" id="ARBA00022571"/>
    </source>
</evidence>
<feature type="domain" description="Semialdehyde dehydrogenase NAD-binding" evidence="6">
    <location>
        <begin position="2"/>
        <end position="102"/>
    </location>
</feature>
<dbReference type="Gene3D" id="3.30.360.10">
    <property type="entry name" value="Dihydrodipicolinate Reductase, domain 2"/>
    <property type="match status" value="1"/>
</dbReference>
<dbReference type="InterPro" id="IPR058924">
    <property type="entry name" value="AGPR_dimerisation_dom"/>
</dbReference>
<proteinExistence type="predicted"/>
<keyword evidence="2" id="KW-0055">Arginine biosynthesis</keyword>
<protein>
    <submittedName>
        <fullName evidence="7">N-acetyl-gamma-glutamyl-phosphate reductase</fullName>
        <ecNumber evidence="7">1.2.1.38</ecNumber>
    </submittedName>
</protein>
<dbReference type="EMBL" id="UOFL01000060">
    <property type="protein sequence ID" value="VAW74650.1"/>
    <property type="molecule type" value="Genomic_DNA"/>
</dbReference>
<dbReference type="SUPFAM" id="SSF51735">
    <property type="entry name" value="NAD(P)-binding Rossmann-fold domains"/>
    <property type="match status" value="1"/>
</dbReference>
<dbReference type="InterPro" id="IPR010136">
    <property type="entry name" value="AGPR_type-2"/>
</dbReference>
<dbReference type="InterPro" id="IPR000534">
    <property type="entry name" value="Semialdehyde_DH_NAD-bd"/>
</dbReference>
<dbReference type="SUPFAM" id="SSF55347">
    <property type="entry name" value="Glyceraldehyde-3-phosphate dehydrogenase-like, C-terminal domain"/>
    <property type="match status" value="1"/>
</dbReference>
<gene>
    <name evidence="7" type="ORF">MNBD_GAMMA12-3529</name>
</gene>
<dbReference type="Pfam" id="PF22698">
    <property type="entry name" value="Semialdhyde_dhC_1"/>
    <property type="match status" value="1"/>
</dbReference>